<dbReference type="GO" id="GO:0007166">
    <property type="term" value="P:cell surface receptor signaling pathway"/>
    <property type="evidence" value="ECO:0007669"/>
    <property type="project" value="InterPro"/>
</dbReference>
<dbReference type="InterPro" id="IPR059179">
    <property type="entry name" value="MLKL-like_MCAfunc"/>
</dbReference>
<dbReference type="STRING" id="40148.A0A0E0BT11"/>
<evidence type="ECO:0000313" key="3">
    <source>
        <dbReference type="Proteomes" id="UP000026961"/>
    </source>
</evidence>
<dbReference type="EnsemblPlants" id="OGLUM12G14510.1">
    <property type="protein sequence ID" value="OGLUM12G14510.1"/>
    <property type="gene ID" value="OGLUM12G14510"/>
</dbReference>
<proteinExistence type="predicted"/>
<protein>
    <submittedName>
        <fullName evidence="2">Uncharacterized protein</fullName>
    </submittedName>
</protein>
<dbReference type="Gene3D" id="1.20.930.20">
    <property type="entry name" value="Adaptor protein Cbl, N-terminal domain"/>
    <property type="match status" value="1"/>
</dbReference>
<dbReference type="Gramene" id="OGLUM12G14510.1">
    <property type="protein sequence ID" value="OGLUM12G14510.1"/>
    <property type="gene ID" value="OGLUM12G14510"/>
</dbReference>
<keyword evidence="3" id="KW-1185">Reference proteome</keyword>
<feature type="compositionally biased region" description="Acidic residues" evidence="1">
    <location>
        <begin position="261"/>
        <end position="281"/>
    </location>
</feature>
<name>A0A0E0BT11_9ORYZ</name>
<feature type="region of interest" description="Disordered" evidence="1">
    <location>
        <begin position="246"/>
        <end position="281"/>
    </location>
</feature>
<dbReference type="PANTHER" id="PTHR35832:SF7">
    <property type="entry name" value="OS11G0666100 PROTEIN"/>
    <property type="match status" value="1"/>
</dbReference>
<dbReference type="InterPro" id="IPR036537">
    <property type="entry name" value="Adaptor_Cbl_N_dom_sf"/>
</dbReference>
<dbReference type="CDD" id="cd21037">
    <property type="entry name" value="MLKL_NTD"/>
    <property type="match status" value="1"/>
</dbReference>
<dbReference type="PANTHER" id="PTHR35832">
    <property type="entry name" value="OS12G0248400 PROTEIN-RELATED"/>
    <property type="match status" value="1"/>
</dbReference>
<sequence>MALWSGLGQAVTAAQLVGVDLGGVRAEAPMIDEILSQMQESDETMQKLLTGLENELRETHQLIVSCQEGSAAYRFVMAKRQADKLRKAQKRIDDLLDLFPMASHNTMMRRFDEYYNALNPAGCTTVPCNTYAGARSQRQYQPWDEEEEEQRATFYTEEEDQEAMFYREEEKRKAIFYREEENQRAVFYREEEVEQETLFSGEEEEQEAVFYRDEEDAFYREEEEQEGQEAAFYREEEKQEIMFNREEEEEQERMFTREEEREHEEDEDEEALFYRDDEDEDEEAVFYRKEQEEGNTRAPRSWKFSMHITLPLIEVHGRICSTFVGVNQP</sequence>
<accession>A0A0E0BT11</accession>
<reference evidence="2" key="2">
    <citation type="submission" date="2018-05" db="EMBL/GenBank/DDBJ databases">
        <title>OgluRS3 (Oryza glumaepatula Reference Sequence Version 3).</title>
        <authorList>
            <person name="Zhang J."/>
            <person name="Kudrna D."/>
            <person name="Lee S."/>
            <person name="Talag J."/>
            <person name="Welchert J."/>
            <person name="Wing R.A."/>
        </authorList>
    </citation>
    <scope>NUCLEOTIDE SEQUENCE [LARGE SCALE GENOMIC DNA]</scope>
</reference>
<organism evidence="2">
    <name type="scientific">Oryza glumipatula</name>
    <dbReference type="NCBI Taxonomy" id="40148"/>
    <lineage>
        <taxon>Eukaryota</taxon>
        <taxon>Viridiplantae</taxon>
        <taxon>Streptophyta</taxon>
        <taxon>Embryophyta</taxon>
        <taxon>Tracheophyta</taxon>
        <taxon>Spermatophyta</taxon>
        <taxon>Magnoliopsida</taxon>
        <taxon>Liliopsida</taxon>
        <taxon>Poales</taxon>
        <taxon>Poaceae</taxon>
        <taxon>BOP clade</taxon>
        <taxon>Oryzoideae</taxon>
        <taxon>Oryzeae</taxon>
        <taxon>Oryzinae</taxon>
        <taxon>Oryza</taxon>
    </lineage>
</organism>
<evidence type="ECO:0000313" key="2">
    <source>
        <dbReference type="EnsemblPlants" id="OGLUM12G14510.1"/>
    </source>
</evidence>
<dbReference type="AlphaFoldDB" id="A0A0E0BT11"/>
<evidence type="ECO:0000256" key="1">
    <source>
        <dbReference type="SAM" id="MobiDB-lite"/>
    </source>
</evidence>
<reference evidence="2" key="1">
    <citation type="submission" date="2015-04" db="UniProtKB">
        <authorList>
            <consortium name="EnsemblPlants"/>
        </authorList>
    </citation>
    <scope>IDENTIFICATION</scope>
</reference>
<dbReference type="HOGENOM" id="CLU_845613_0_0_1"/>
<dbReference type="Proteomes" id="UP000026961">
    <property type="component" value="Chromosome 12"/>
</dbReference>